<feature type="compositionally biased region" description="Basic and acidic residues" evidence="2">
    <location>
        <begin position="25"/>
        <end position="34"/>
    </location>
</feature>
<dbReference type="PANTHER" id="PTHR13602:SF2">
    <property type="entry name" value="UPF0488 PROTEIN C8ORF33"/>
    <property type="match status" value="1"/>
</dbReference>
<name>A0A2R5LGN2_9ACAR</name>
<evidence type="ECO:0000256" key="2">
    <source>
        <dbReference type="SAM" id="MobiDB-lite"/>
    </source>
</evidence>
<accession>A0A2R5LGN2</accession>
<evidence type="ECO:0000256" key="1">
    <source>
        <dbReference type="ARBA" id="ARBA00005707"/>
    </source>
</evidence>
<protein>
    <submittedName>
        <fullName evidence="3">Uncharacterized protein</fullName>
    </submittedName>
</protein>
<dbReference type="Pfam" id="PF15393">
    <property type="entry name" value="DUF4615"/>
    <property type="match status" value="1"/>
</dbReference>
<organism evidence="3">
    <name type="scientific">Ornithodoros turicata</name>
    <dbReference type="NCBI Taxonomy" id="34597"/>
    <lineage>
        <taxon>Eukaryota</taxon>
        <taxon>Metazoa</taxon>
        <taxon>Ecdysozoa</taxon>
        <taxon>Arthropoda</taxon>
        <taxon>Chelicerata</taxon>
        <taxon>Arachnida</taxon>
        <taxon>Acari</taxon>
        <taxon>Parasitiformes</taxon>
        <taxon>Ixodida</taxon>
        <taxon>Ixodoidea</taxon>
        <taxon>Argasidae</taxon>
        <taxon>Ornithodorinae</taxon>
        <taxon>Ornithodoros</taxon>
    </lineage>
</organism>
<feature type="region of interest" description="Disordered" evidence="2">
    <location>
        <begin position="1"/>
        <end position="34"/>
    </location>
</feature>
<dbReference type="InterPro" id="IPR029274">
    <property type="entry name" value="DUF4615"/>
</dbReference>
<dbReference type="AlphaFoldDB" id="A0A2R5LGN2"/>
<dbReference type="PANTHER" id="PTHR13602">
    <property type="entry name" value="UPF0488 PROTEIN C8ORF33"/>
    <property type="match status" value="1"/>
</dbReference>
<reference evidence="3" key="1">
    <citation type="submission" date="2018-03" db="EMBL/GenBank/DDBJ databases">
        <title>The relapsing fever spirochete Borrelia turicatae persists in the highly oxidative environment of its soft-bodied tick vector.</title>
        <authorList>
            <person name="Bourret T.J."/>
            <person name="Boyle W.K."/>
            <person name="Valenzuela J.G."/>
            <person name="Oliveira F."/>
            <person name="Lopez J.E."/>
        </authorList>
    </citation>
    <scope>NUCLEOTIDE SEQUENCE</scope>
    <source>
        <strain evidence="3">Kansas strain/isolate</strain>
        <tissue evidence="3">Salivary glands</tissue>
    </source>
</reference>
<evidence type="ECO:0000313" key="3">
    <source>
        <dbReference type="EMBL" id="MBY08680.1"/>
    </source>
</evidence>
<proteinExistence type="inferred from homology"/>
<dbReference type="EMBL" id="GGLE01004554">
    <property type="protein sequence ID" value="MBY08680.1"/>
    <property type="molecule type" value="Transcribed_RNA"/>
</dbReference>
<comment type="similarity">
    <text evidence="1">Belongs to the UPF0488 family.</text>
</comment>
<sequence>MTSRRKPSTQTNVPRATLPGETPSEEARTEEDMQEKFERELCWCTEQLSTMLSDMDPNKRQYKDKLKALQTLENPKAPMIKKRQVMSAALGNYRQQMEAEQAKYNTDMQNRMKLEVATGSQATFIKKVVASQKIPAEENGFMFNFVVNEESLS</sequence>